<sequence>MAGPCVAVLLPDPWTASHVELFRVWLAEALTNQTGDWWLLREPSRLGWQAESPVTGPMLVEPDDWDVEDPDEATFLARAAGFRPATEVVLASATNGVDDHRFLAHLAVAIAHRYGGLIDLTGPLPVPPPARVRVLDAVEAGTGIEEWWAGSRETLRMLGGAWHEIPYVAAGGTRHIYHVVEPDLLTVWLTHPQFRMVK</sequence>
<name>A0A1C6SAC5_9ACTN</name>
<evidence type="ECO:0000313" key="1">
    <source>
        <dbReference type="EMBL" id="AXH92591.1"/>
    </source>
</evidence>
<proteinExistence type="predicted"/>
<dbReference type="Pfam" id="PF19895">
    <property type="entry name" value="DUF6368"/>
    <property type="match status" value="1"/>
</dbReference>
<evidence type="ECO:0000313" key="2">
    <source>
        <dbReference type="Proteomes" id="UP000253958"/>
    </source>
</evidence>
<dbReference type="OMA" id="GERWFRH"/>
<dbReference type="Proteomes" id="UP000253958">
    <property type="component" value="Chromosome"/>
</dbReference>
<dbReference type="InterPro" id="IPR045948">
    <property type="entry name" value="DUF6368"/>
</dbReference>
<organism evidence="1 2">
    <name type="scientific">Micromonospora aurantiaca</name>
    <name type="common">nom. illeg.</name>
    <dbReference type="NCBI Taxonomy" id="47850"/>
    <lineage>
        <taxon>Bacteria</taxon>
        <taxon>Bacillati</taxon>
        <taxon>Actinomycetota</taxon>
        <taxon>Actinomycetes</taxon>
        <taxon>Micromonosporales</taxon>
        <taxon>Micromonosporaceae</taxon>
        <taxon>Micromonospora</taxon>
    </lineage>
</organism>
<dbReference type="RefSeq" id="WP_013286247.1">
    <property type="nucleotide sequence ID" value="NZ_CBDRJA010000035.1"/>
</dbReference>
<gene>
    <name evidence="1" type="ORF">DVH21_23185</name>
</gene>
<dbReference type="AlphaFoldDB" id="A0A1C6SAC5"/>
<reference evidence="1 2" key="2">
    <citation type="submission" date="2018-08" db="EMBL/GenBank/DDBJ databases">
        <title>Streptomyces kandeliansis sp. nov., an endophytic bacterium isolated from mangrove plant.</title>
        <authorList>
            <person name="Wang R."/>
        </authorList>
    </citation>
    <scope>NUCLEOTIDE SEQUENCE [LARGE SCALE GENOMIC DNA]</scope>
    <source>
        <strain evidence="2">H14(2018)</strain>
    </source>
</reference>
<protein>
    <submittedName>
        <fullName evidence="1">Uncharacterized protein</fullName>
    </submittedName>
</protein>
<accession>A0A1C6SAC5</accession>
<dbReference type="EMBL" id="CP031263">
    <property type="protein sequence ID" value="AXH92591.1"/>
    <property type="molecule type" value="Genomic_DNA"/>
</dbReference>
<reference evidence="1 2" key="1">
    <citation type="submission" date="2018-07" db="EMBL/GenBank/DDBJ databases">
        <authorList>
            <person name="Ye Y."/>
        </authorList>
    </citation>
    <scope>NUCLEOTIDE SEQUENCE [LARGE SCALE GENOMIC DNA]</scope>
    <source>
        <strain evidence="2">H14(2018)</strain>
    </source>
</reference>